<dbReference type="PANTHER" id="PTHR40943">
    <property type="entry name" value="CYTOPLASMIC PROTEIN-RELATED"/>
    <property type="match status" value="1"/>
</dbReference>
<protein>
    <submittedName>
        <fullName evidence="2">DUF861 domain-containing protein</fullName>
    </submittedName>
</protein>
<dbReference type="Pfam" id="PF05899">
    <property type="entry name" value="Cupin_3"/>
    <property type="match status" value="1"/>
</dbReference>
<dbReference type="Proteomes" id="UP000483035">
    <property type="component" value="Unassembled WGS sequence"/>
</dbReference>
<evidence type="ECO:0000259" key="1">
    <source>
        <dbReference type="Pfam" id="PF05899"/>
    </source>
</evidence>
<dbReference type="CDD" id="cd02227">
    <property type="entry name" value="cupin_TM1112-like"/>
    <property type="match status" value="1"/>
</dbReference>
<dbReference type="EMBL" id="WUEY01000023">
    <property type="protein sequence ID" value="NEI73919.1"/>
    <property type="molecule type" value="Genomic_DNA"/>
</dbReference>
<comment type="caution">
    <text evidence="2">The sequence shown here is derived from an EMBL/GenBank/DDBJ whole genome shotgun (WGS) entry which is preliminary data.</text>
</comment>
<organism evidence="2 3">
    <name type="scientific">Rhizobium lusitanum</name>
    <dbReference type="NCBI Taxonomy" id="293958"/>
    <lineage>
        <taxon>Bacteria</taxon>
        <taxon>Pseudomonadati</taxon>
        <taxon>Pseudomonadota</taxon>
        <taxon>Alphaproteobacteria</taxon>
        <taxon>Hyphomicrobiales</taxon>
        <taxon>Rhizobiaceae</taxon>
        <taxon>Rhizobium/Agrobacterium group</taxon>
        <taxon>Rhizobium</taxon>
    </lineage>
</organism>
<dbReference type="InterPro" id="IPR014710">
    <property type="entry name" value="RmlC-like_jellyroll"/>
</dbReference>
<sequence>MNSIIRLSSEGLSTGALEPCAVVPPEAVLSGKPEESGAMHYETKDGKFLVGTWECTPYAETLSYPETSEFCIVLSGRVALTGQDGRTEVFGPGDSYIVPKGFEGRFEVLETLRKVYVLLNG</sequence>
<dbReference type="PANTHER" id="PTHR40943:SF1">
    <property type="entry name" value="CYTOPLASMIC PROTEIN"/>
    <property type="match status" value="1"/>
</dbReference>
<dbReference type="AlphaFoldDB" id="A0A6L9UF03"/>
<dbReference type="InterPro" id="IPR008579">
    <property type="entry name" value="UGlyAH_Cupin_dom"/>
</dbReference>
<name>A0A6L9UF03_9HYPH</name>
<dbReference type="InterPro" id="IPR011051">
    <property type="entry name" value="RmlC_Cupin_sf"/>
</dbReference>
<gene>
    <name evidence="2" type="ORF">GR212_30640</name>
</gene>
<dbReference type="RefSeq" id="WP_163992675.1">
    <property type="nucleotide sequence ID" value="NZ_WUEY01000023.1"/>
</dbReference>
<accession>A0A6L9UF03</accession>
<dbReference type="Gene3D" id="2.60.120.10">
    <property type="entry name" value="Jelly Rolls"/>
    <property type="match status" value="1"/>
</dbReference>
<evidence type="ECO:0000313" key="3">
    <source>
        <dbReference type="Proteomes" id="UP000483035"/>
    </source>
</evidence>
<dbReference type="SUPFAM" id="SSF51182">
    <property type="entry name" value="RmlC-like cupins"/>
    <property type="match status" value="1"/>
</dbReference>
<feature type="domain" description="(S)-ureidoglycine aminohydrolase cupin" evidence="1">
    <location>
        <begin position="44"/>
        <end position="116"/>
    </location>
</feature>
<proteinExistence type="predicted"/>
<evidence type="ECO:0000313" key="2">
    <source>
        <dbReference type="EMBL" id="NEI73919.1"/>
    </source>
</evidence>
<reference evidence="2 3" key="1">
    <citation type="submission" date="2019-12" db="EMBL/GenBank/DDBJ databases">
        <title>Rhizobium genotypes associated with high levels of biological nitrogen fixation by grain legumes in a temperate-maritime cropping system.</title>
        <authorList>
            <person name="Maluk M."/>
            <person name="Francesc Ferrando Molina F."/>
            <person name="Lopez Del Egido L."/>
            <person name="Lafos M."/>
            <person name="Langarica-Fuentes A."/>
            <person name="Gebre Yohannes G."/>
            <person name="Young M.W."/>
            <person name="Martin P."/>
            <person name="Gantlett R."/>
            <person name="Kenicer G."/>
            <person name="Hawes C."/>
            <person name="Begg G.S."/>
            <person name="Quilliam R.S."/>
            <person name="Squire G.R."/>
            <person name="Poole P.S."/>
            <person name="Young P.W."/>
            <person name="Iannetta P.M."/>
            <person name="James E.K."/>
        </authorList>
    </citation>
    <scope>NUCLEOTIDE SEQUENCE [LARGE SCALE GENOMIC DNA]</scope>
    <source>
        <strain evidence="2 3">JHI1118</strain>
    </source>
</reference>